<name>A0A0E9X1G9_ANGAN</name>
<organism evidence="1">
    <name type="scientific">Anguilla anguilla</name>
    <name type="common">European freshwater eel</name>
    <name type="synonym">Muraena anguilla</name>
    <dbReference type="NCBI Taxonomy" id="7936"/>
    <lineage>
        <taxon>Eukaryota</taxon>
        <taxon>Metazoa</taxon>
        <taxon>Chordata</taxon>
        <taxon>Craniata</taxon>
        <taxon>Vertebrata</taxon>
        <taxon>Euteleostomi</taxon>
        <taxon>Actinopterygii</taxon>
        <taxon>Neopterygii</taxon>
        <taxon>Teleostei</taxon>
        <taxon>Anguilliformes</taxon>
        <taxon>Anguillidae</taxon>
        <taxon>Anguilla</taxon>
    </lineage>
</organism>
<protein>
    <submittedName>
        <fullName evidence="1">Uncharacterized protein</fullName>
    </submittedName>
</protein>
<dbReference type="AlphaFoldDB" id="A0A0E9X1G9"/>
<accession>A0A0E9X1G9</accession>
<reference evidence="1" key="1">
    <citation type="submission" date="2014-11" db="EMBL/GenBank/DDBJ databases">
        <authorList>
            <person name="Amaro Gonzalez C."/>
        </authorList>
    </citation>
    <scope>NUCLEOTIDE SEQUENCE</scope>
</reference>
<evidence type="ECO:0000313" key="1">
    <source>
        <dbReference type="EMBL" id="JAH96424.1"/>
    </source>
</evidence>
<dbReference type="EMBL" id="GBXM01012153">
    <property type="protein sequence ID" value="JAH96424.1"/>
    <property type="molecule type" value="Transcribed_RNA"/>
</dbReference>
<proteinExistence type="predicted"/>
<sequence length="89" mass="10381">MHLSHLSVFIIQTLGYRVVQRLVHEVLSFSSPQALQYNYIHIHTLSVKSHASQWPKIDWQLLIRIGTISVCFNSNYEDGSPYSYLKQTF</sequence>
<reference evidence="1" key="2">
    <citation type="journal article" date="2015" name="Fish Shellfish Immunol.">
        <title>Early steps in the European eel (Anguilla anguilla)-Vibrio vulnificus interaction in the gills: Role of the RtxA13 toxin.</title>
        <authorList>
            <person name="Callol A."/>
            <person name="Pajuelo D."/>
            <person name="Ebbesson L."/>
            <person name="Teles M."/>
            <person name="MacKenzie S."/>
            <person name="Amaro C."/>
        </authorList>
    </citation>
    <scope>NUCLEOTIDE SEQUENCE</scope>
</reference>